<evidence type="ECO:0000259" key="8">
    <source>
        <dbReference type="PROSITE" id="PS50110"/>
    </source>
</evidence>
<feature type="domain" description="OmpR/PhoB-type" evidence="9">
    <location>
        <begin position="126"/>
        <end position="219"/>
    </location>
</feature>
<sequence>MRILILEDEKVLAMSIKEFLEDSGYEVACYSSSEDAYDAVFEKPFDLLLLDVKVLGDKNGFEMLQELRKEGFKIPAIFITSLTDVEDLTYGYKCGACDYIRKPFDLIELKLRIEQVIRAHCFISEEDKITLPYGYSYDVKKMKLEREGKTIQLAKTEAKIMELLVKYRGSVVTYQMFWEEIWGEWIDPSNIRVQVGNLRKRLDHDLIKNIRGVGYSIDL</sequence>
<evidence type="ECO:0000256" key="1">
    <source>
        <dbReference type="ARBA" id="ARBA00022553"/>
    </source>
</evidence>
<evidence type="ECO:0000313" key="11">
    <source>
        <dbReference type="Proteomes" id="UP001169069"/>
    </source>
</evidence>
<dbReference type="Proteomes" id="UP001169069">
    <property type="component" value="Unassembled WGS sequence"/>
</dbReference>
<organism evidence="10 11">
    <name type="scientific">Sulfurovum zhangzhouensis</name>
    <dbReference type="NCBI Taxonomy" id="3019067"/>
    <lineage>
        <taxon>Bacteria</taxon>
        <taxon>Pseudomonadati</taxon>
        <taxon>Campylobacterota</taxon>
        <taxon>Epsilonproteobacteria</taxon>
        <taxon>Campylobacterales</taxon>
        <taxon>Sulfurovaceae</taxon>
        <taxon>Sulfurovum</taxon>
    </lineage>
</organism>
<evidence type="ECO:0000256" key="4">
    <source>
        <dbReference type="ARBA" id="ARBA00023125"/>
    </source>
</evidence>
<dbReference type="InterPro" id="IPR036388">
    <property type="entry name" value="WH-like_DNA-bd_sf"/>
</dbReference>
<keyword evidence="11" id="KW-1185">Reference proteome</keyword>
<proteinExistence type="predicted"/>
<dbReference type="RefSeq" id="WP_289414587.1">
    <property type="nucleotide sequence ID" value="NZ_JAQIBD010000005.1"/>
</dbReference>
<dbReference type="SUPFAM" id="SSF52172">
    <property type="entry name" value="CheY-like"/>
    <property type="match status" value="1"/>
</dbReference>
<dbReference type="SMART" id="SM00862">
    <property type="entry name" value="Trans_reg_C"/>
    <property type="match status" value="1"/>
</dbReference>
<feature type="domain" description="Response regulatory" evidence="8">
    <location>
        <begin position="2"/>
        <end position="117"/>
    </location>
</feature>
<dbReference type="Pfam" id="PF00072">
    <property type="entry name" value="Response_reg"/>
    <property type="match status" value="1"/>
</dbReference>
<comment type="caution">
    <text evidence="10">The sequence shown here is derived from an EMBL/GenBank/DDBJ whole genome shotgun (WGS) entry which is preliminary data.</text>
</comment>
<dbReference type="PANTHER" id="PTHR48111">
    <property type="entry name" value="REGULATOR OF RPOS"/>
    <property type="match status" value="1"/>
</dbReference>
<dbReference type="Gene3D" id="1.10.10.10">
    <property type="entry name" value="Winged helix-like DNA-binding domain superfamily/Winged helix DNA-binding domain"/>
    <property type="match status" value="1"/>
</dbReference>
<gene>
    <name evidence="10" type="ORF">PGH07_11190</name>
</gene>
<evidence type="ECO:0000256" key="5">
    <source>
        <dbReference type="ARBA" id="ARBA00023163"/>
    </source>
</evidence>
<keyword evidence="1 6" id="KW-0597">Phosphoprotein</keyword>
<accession>A0ABT7R113</accession>
<evidence type="ECO:0000259" key="9">
    <source>
        <dbReference type="PROSITE" id="PS51755"/>
    </source>
</evidence>
<dbReference type="PANTHER" id="PTHR48111:SF21">
    <property type="entry name" value="DNA-BINDING DUAL MASTER TRANSCRIPTIONAL REGULATOR RPAA"/>
    <property type="match status" value="1"/>
</dbReference>
<feature type="DNA-binding region" description="OmpR/PhoB-type" evidence="7">
    <location>
        <begin position="126"/>
        <end position="219"/>
    </location>
</feature>
<evidence type="ECO:0000256" key="3">
    <source>
        <dbReference type="ARBA" id="ARBA00023015"/>
    </source>
</evidence>
<protein>
    <submittedName>
        <fullName evidence="10">Response regulator transcription factor</fullName>
    </submittedName>
</protein>
<dbReference type="Gene3D" id="3.40.50.2300">
    <property type="match status" value="1"/>
</dbReference>
<keyword evidence="3" id="KW-0805">Transcription regulation</keyword>
<dbReference type="CDD" id="cd00383">
    <property type="entry name" value="trans_reg_C"/>
    <property type="match status" value="1"/>
</dbReference>
<dbReference type="PROSITE" id="PS50110">
    <property type="entry name" value="RESPONSE_REGULATORY"/>
    <property type="match status" value="1"/>
</dbReference>
<dbReference type="PROSITE" id="PS51755">
    <property type="entry name" value="OMPR_PHOB"/>
    <property type="match status" value="1"/>
</dbReference>
<dbReference type="EMBL" id="JAQIBD010000005">
    <property type="protein sequence ID" value="MDM5272738.1"/>
    <property type="molecule type" value="Genomic_DNA"/>
</dbReference>
<evidence type="ECO:0000313" key="10">
    <source>
        <dbReference type="EMBL" id="MDM5272738.1"/>
    </source>
</evidence>
<dbReference type="InterPro" id="IPR011006">
    <property type="entry name" value="CheY-like_superfamily"/>
</dbReference>
<feature type="modified residue" description="4-aspartylphosphate" evidence="6">
    <location>
        <position position="51"/>
    </location>
</feature>
<keyword evidence="2" id="KW-0902">Two-component regulatory system</keyword>
<dbReference type="SMART" id="SM00448">
    <property type="entry name" value="REC"/>
    <property type="match status" value="1"/>
</dbReference>
<evidence type="ECO:0000256" key="2">
    <source>
        <dbReference type="ARBA" id="ARBA00023012"/>
    </source>
</evidence>
<reference evidence="10" key="1">
    <citation type="submission" date="2023-01" db="EMBL/GenBank/DDBJ databases">
        <title>Sulfurovum sp. zt1-1 genome assembly.</title>
        <authorList>
            <person name="Wang J."/>
        </authorList>
    </citation>
    <scope>NUCLEOTIDE SEQUENCE</scope>
    <source>
        <strain evidence="10">Zt1-1</strain>
    </source>
</reference>
<keyword evidence="5" id="KW-0804">Transcription</keyword>
<dbReference type="InterPro" id="IPR001867">
    <property type="entry name" value="OmpR/PhoB-type_DNA-bd"/>
</dbReference>
<evidence type="ECO:0000256" key="6">
    <source>
        <dbReference type="PROSITE-ProRule" id="PRU00169"/>
    </source>
</evidence>
<keyword evidence="4 7" id="KW-0238">DNA-binding</keyword>
<dbReference type="InterPro" id="IPR001789">
    <property type="entry name" value="Sig_transdc_resp-reg_receiver"/>
</dbReference>
<dbReference type="InterPro" id="IPR039420">
    <property type="entry name" value="WalR-like"/>
</dbReference>
<evidence type="ECO:0000256" key="7">
    <source>
        <dbReference type="PROSITE-ProRule" id="PRU01091"/>
    </source>
</evidence>
<dbReference type="Pfam" id="PF00486">
    <property type="entry name" value="Trans_reg_C"/>
    <property type="match status" value="1"/>
</dbReference>
<name>A0ABT7R113_9BACT</name>